<keyword evidence="4" id="KW-0547">Nucleotide-binding</keyword>
<organism evidence="11 12">
    <name type="scientific">Ramlibacter lithotrophicus</name>
    <dbReference type="NCBI Taxonomy" id="2606681"/>
    <lineage>
        <taxon>Bacteria</taxon>
        <taxon>Pseudomonadati</taxon>
        <taxon>Pseudomonadota</taxon>
        <taxon>Betaproteobacteria</taxon>
        <taxon>Burkholderiales</taxon>
        <taxon>Comamonadaceae</taxon>
        <taxon>Ramlibacter</taxon>
    </lineage>
</organism>
<keyword evidence="3" id="KW-0479">Metal-binding</keyword>
<dbReference type="Pfam" id="PF06508">
    <property type="entry name" value="QueC"/>
    <property type="match status" value="1"/>
</dbReference>
<keyword evidence="2" id="KW-0436">Ligase</keyword>
<dbReference type="Proteomes" id="UP000521868">
    <property type="component" value="Unassembled WGS sequence"/>
</dbReference>
<keyword evidence="7" id="KW-0067">ATP-binding</keyword>
<dbReference type="InterPro" id="IPR014729">
    <property type="entry name" value="Rossmann-like_a/b/a_fold"/>
</dbReference>
<comment type="pathway">
    <text evidence="1">Purine metabolism; 7-cyano-7-deazaguanine biosynthesis.</text>
</comment>
<dbReference type="EMBL" id="VTOX01000011">
    <property type="protein sequence ID" value="NKE68641.1"/>
    <property type="molecule type" value="Genomic_DNA"/>
</dbReference>
<evidence type="ECO:0000313" key="11">
    <source>
        <dbReference type="EMBL" id="NKE68641.1"/>
    </source>
</evidence>
<keyword evidence="12" id="KW-1185">Reference proteome</keyword>
<evidence type="ECO:0000256" key="10">
    <source>
        <dbReference type="ARBA" id="ARBA00047890"/>
    </source>
</evidence>
<evidence type="ECO:0000256" key="3">
    <source>
        <dbReference type="ARBA" id="ARBA00022723"/>
    </source>
</evidence>
<evidence type="ECO:0000256" key="8">
    <source>
        <dbReference type="ARBA" id="ARBA00037993"/>
    </source>
</evidence>
<dbReference type="GO" id="GO:0016874">
    <property type="term" value="F:ligase activity"/>
    <property type="evidence" value="ECO:0007669"/>
    <property type="project" value="UniProtKB-KW"/>
</dbReference>
<reference evidence="11 12" key="1">
    <citation type="journal article" date="2020" name="Nature">
        <title>Bacterial chemolithoautotrophy via manganese oxidation.</title>
        <authorList>
            <person name="Yu H."/>
            <person name="Leadbetter J.R."/>
        </authorList>
    </citation>
    <scope>NUCLEOTIDE SEQUENCE [LARGE SCALE GENOMIC DNA]</scope>
    <source>
        <strain evidence="11 12">RBP-1</strain>
    </source>
</reference>
<sequence>MITALLLSGGMDSVAVAWWKRPQVALTVDYGQNAAQAEKTAAAQVCRELGIEHHVIQVDCRSLGAGDMSGSAANPVAQTTEWWPYRNQLLVTLACMRAVSCGVNMLYLGTVQGDGSRHRDGLPEFFQRMDGLVAFQEGGLRVQAPAIRFTTAQLIRQTGVPPGLLAWSHSCHRGNVACGDCPGCSKHFSTYDELGSQYRSG</sequence>
<dbReference type="PANTHER" id="PTHR42914">
    <property type="entry name" value="7-CYANO-7-DEAZAGUANINE SYNTHASE"/>
    <property type="match status" value="1"/>
</dbReference>
<name>A0A7X6DK37_9BURK</name>
<evidence type="ECO:0000256" key="4">
    <source>
        <dbReference type="ARBA" id="ARBA00022741"/>
    </source>
</evidence>
<dbReference type="Gene3D" id="3.40.50.620">
    <property type="entry name" value="HUPs"/>
    <property type="match status" value="1"/>
</dbReference>
<evidence type="ECO:0000256" key="6">
    <source>
        <dbReference type="ARBA" id="ARBA00022833"/>
    </source>
</evidence>
<accession>A0A7X6DK37</accession>
<evidence type="ECO:0000256" key="5">
    <source>
        <dbReference type="ARBA" id="ARBA00022785"/>
    </source>
</evidence>
<evidence type="ECO:0000256" key="7">
    <source>
        <dbReference type="ARBA" id="ARBA00022840"/>
    </source>
</evidence>
<dbReference type="InterPro" id="IPR018317">
    <property type="entry name" value="QueC"/>
</dbReference>
<dbReference type="GO" id="GO:0046872">
    <property type="term" value="F:metal ion binding"/>
    <property type="evidence" value="ECO:0007669"/>
    <property type="project" value="UniProtKB-KW"/>
</dbReference>
<dbReference type="EC" id="6.3.4.20" evidence="9"/>
<evidence type="ECO:0000256" key="2">
    <source>
        <dbReference type="ARBA" id="ARBA00022598"/>
    </source>
</evidence>
<comment type="catalytic activity">
    <reaction evidence="10">
        <text>7-carboxy-7-carbaguanine + NH4(+) + 2 ATP = 7-cyano-7-carbaguanine + 2 AMP + 2 diphosphate + 2 H(+)</text>
        <dbReference type="Rhea" id="RHEA:27982"/>
        <dbReference type="ChEBI" id="CHEBI:15378"/>
        <dbReference type="ChEBI" id="CHEBI:28938"/>
        <dbReference type="ChEBI" id="CHEBI:30616"/>
        <dbReference type="ChEBI" id="CHEBI:33019"/>
        <dbReference type="ChEBI" id="CHEBI:45075"/>
        <dbReference type="ChEBI" id="CHEBI:61036"/>
        <dbReference type="ChEBI" id="CHEBI:456215"/>
        <dbReference type="EC" id="6.3.4.20"/>
    </reaction>
</comment>
<dbReference type="GO" id="GO:0008616">
    <property type="term" value="P:tRNA queuosine(34) biosynthetic process"/>
    <property type="evidence" value="ECO:0007669"/>
    <property type="project" value="UniProtKB-KW"/>
</dbReference>
<comment type="similarity">
    <text evidence="8">Belongs to the QueC family.</text>
</comment>
<dbReference type="PANTHER" id="PTHR42914:SF1">
    <property type="entry name" value="7-CYANO-7-DEAZAGUANINE SYNTHASE"/>
    <property type="match status" value="1"/>
</dbReference>
<dbReference type="GO" id="GO:0005524">
    <property type="term" value="F:ATP binding"/>
    <property type="evidence" value="ECO:0007669"/>
    <property type="project" value="UniProtKB-KW"/>
</dbReference>
<keyword evidence="5" id="KW-0671">Queuosine biosynthesis</keyword>
<keyword evidence="6" id="KW-0862">Zinc</keyword>
<dbReference type="AlphaFoldDB" id="A0A7X6DK37"/>
<proteinExistence type="inferred from homology"/>
<dbReference type="SUPFAM" id="SSF52402">
    <property type="entry name" value="Adenine nucleotide alpha hydrolases-like"/>
    <property type="match status" value="1"/>
</dbReference>
<evidence type="ECO:0000256" key="1">
    <source>
        <dbReference type="ARBA" id="ARBA00005061"/>
    </source>
</evidence>
<gene>
    <name evidence="11" type="ORF">RAMLITH_22730</name>
</gene>
<comment type="caution">
    <text evidence="11">The sequence shown here is derived from an EMBL/GenBank/DDBJ whole genome shotgun (WGS) entry which is preliminary data.</text>
</comment>
<evidence type="ECO:0000313" key="12">
    <source>
        <dbReference type="Proteomes" id="UP000521868"/>
    </source>
</evidence>
<protein>
    <recommendedName>
        <fullName evidence="9">7-cyano-7-deazaguanine synthase</fullName>
        <ecNumber evidence="9">6.3.4.20</ecNumber>
    </recommendedName>
</protein>
<evidence type="ECO:0000256" key="9">
    <source>
        <dbReference type="ARBA" id="ARBA00039149"/>
    </source>
</evidence>